<keyword evidence="1" id="KW-1133">Transmembrane helix</keyword>
<dbReference type="Proteomes" id="UP000504606">
    <property type="component" value="Unplaced"/>
</dbReference>
<dbReference type="KEGG" id="foc:127750747"/>
<keyword evidence="1" id="KW-0812">Transmembrane</keyword>
<sequence>MATVTFQVRALLCGDTSVTADAAAEWTCWQPRATSFWNCAQQTGWTGNPQACQLLDKLSECYEHVAAEWCGAGSGRTARRVILRALAPLPESQCPELERAAKALKRDKTMSWLLFVGVAILANILFALVVLGCCTWYRRRRLRHEKLQEEPT</sequence>
<keyword evidence="2" id="KW-1185">Reference proteome</keyword>
<gene>
    <name evidence="3" type="primary">LOC127750747</name>
</gene>
<dbReference type="GeneID" id="127750747"/>
<accession>A0A9C6X4U9</accession>
<keyword evidence="1" id="KW-0472">Membrane</keyword>
<reference evidence="3" key="1">
    <citation type="submission" date="2025-08" db="UniProtKB">
        <authorList>
            <consortium name="RefSeq"/>
        </authorList>
    </citation>
    <scope>IDENTIFICATION</scope>
    <source>
        <tissue evidence="3">Whole organism</tissue>
    </source>
</reference>
<name>A0A9C6X4U9_FRAOC</name>
<evidence type="ECO:0000256" key="1">
    <source>
        <dbReference type="SAM" id="Phobius"/>
    </source>
</evidence>
<dbReference type="RefSeq" id="XP_052129128.1">
    <property type="nucleotide sequence ID" value="XM_052273168.1"/>
</dbReference>
<feature type="transmembrane region" description="Helical" evidence="1">
    <location>
        <begin position="112"/>
        <end position="137"/>
    </location>
</feature>
<proteinExistence type="predicted"/>
<evidence type="ECO:0000313" key="3">
    <source>
        <dbReference type="RefSeq" id="XP_052129128.1"/>
    </source>
</evidence>
<protein>
    <submittedName>
        <fullName evidence="3">Uncharacterized protein LOC127750747</fullName>
    </submittedName>
</protein>
<dbReference type="AlphaFoldDB" id="A0A9C6X4U9"/>
<evidence type="ECO:0000313" key="2">
    <source>
        <dbReference type="Proteomes" id="UP000504606"/>
    </source>
</evidence>
<organism evidence="2 3">
    <name type="scientific">Frankliniella occidentalis</name>
    <name type="common">Western flower thrips</name>
    <name type="synonym">Euthrips occidentalis</name>
    <dbReference type="NCBI Taxonomy" id="133901"/>
    <lineage>
        <taxon>Eukaryota</taxon>
        <taxon>Metazoa</taxon>
        <taxon>Ecdysozoa</taxon>
        <taxon>Arthropoda</taxon>
        <taxon>Hexapoda</taxon>
        <taxon>Insecta</taxon>
        <taxon>Pterygota</taxon>
        <taxon>Neoptera</taxon>
        <taxon>Paraneoptera</taxon>
        <taxon>Thysanoptera</taxon>
        <taxon>Terebrantia</taxon>
        <taxon>Thripoidea</taxon>
        <taxon>Thripidae</taxon>
        <taxon>Frankliniella</taxon>
    </lineage>
</organism>